<dbReference type="EMBL" id="CAKOGP040000191">
    <property type="protein sequence ID" value="CAJ1931902.1"/>
    <property type="molecule type" value="Genomic_DNA"/>
</dbReference>
<gene>
    <name evidence="6" type="ORF">CYCCA115_LOCUS2598</name>
</gene>
<dbReference type="InterPro" id="IPR024129">
    <property type="entry name" value="Sphingomy_SMPD4"/>
</dbReference>
<protein>
    <submittedName>
        <fullName evidence="6">Uncharacterized protein</fullName>
    </submittedName>
</protein>
<dbReference type="GO" id="GO:0006685">
    <property type="term" value="P:sphingomyelin catabolic process"/>
    <property type="evidence" value="ECO:0007669"/>
    <property type="project" value="TreeGrafter"/>
</dbReference>
<evidence type="ECO:0000313" key="6">
    <source>
        <dbReference type="EMBL" id="CAJ1931902.1"/>
    </source>
</evidence>
<dbReference type="GO" id="GO:0050290">
    <property type="term" value="F:sphingomyelin phosphodiesterase D activity"/>
    <property type="evidence" value="ECO:0007669"/>
    <property type="project" value="InterPro"/>
</dbReference>
<sequence>MLEETLSSPTYSPAEAALALISFVEVELAAGGPSAEARFFKLFDMLCDRVFGTISDGSSNTSNDINNSNANTEYRHQTGGWLSRHVRWERPRQTQVTANPHQHHGRRPVPSVSTDPVVKLLGAKTTVKTHSDQATALTLVEAMAKEAEHRPNVRYPFPFKALPKSTQTAWLALLERAIVEEVNAQANAFGGLVSSTTPTAATTPQHSMMSPPPPIFPSTPSTPTANNPVPGTTASISENAERLLGSVFCVKPREQHQLRSYQQSISQKKNHHATRPLQLSPIMYNNNNANNLRSPLGSNNNIIKSKERDASKPKIMLSMLEYYLVLFLRYPIAAPLASEDDRHKPPMSSSSRRSEAYGDSVYYYLFQEYTNYYIPVRAPQGHANTGFSLHGMNRPTELFLRICLALWLEGQNQIEPNTKSLDYLKEKKGILDPDFVFDLNFSYDLVKKVSSYQAPPFQVQRCLHKLVTRAVSDGALADVVRDTTAGLRGGYPETLCVSPVLHIMQLPFYNYIRAAFRHASIHTRQSPFYTALNDWLVWLEPWNTKYGYAKKDPKQRLLDSLPRNANMRTASTPTVTMTYPKANQRSLYKPEWEAYIAANLHMYIVPLAIFLRRARELDFSPKFYRQSLDAVLKVFRVFSPEVVQVINKLLTARGVGQIGAQLSGIVAAHERNLGDYAPPSNALSLLSCQNDMHNLLEEIYLQHLKKMDSQDFFDRMISRFDAKMDSWFGGNATATNEATKLKMLVGKAKVIVGFPADYEVMPESRAASMEAQALGMVDPSNDRTTSGTLTDAGRERILRGNVKCNPEDVDYYGDRMLGRVQTHEVELLVSLLVKASQLINAKLGLNPKPNPHSMIPRRFNLRFLADWRNVMTIIIVYRFLKLVI</sequence>
<dbReference type="Proteomes" id="UP001295423">
    <property type="component" value="Unassembled WGS sequence"/>
</dbReference>
<evidence type="ECO:0000256" key="5">
    <source>
        <dbReference type="SAM" id="MobiDB-lite"/>
    </source>
</evidence>
<evidence type="ECO:0000256" key="3">
    <source>
        <dbReference type="ARBA" id="ARBA00022989"/>
    </source>
</evidence>
<organism evidence="6 7">
    <name type="scientific">Cylindrotheca closterium</name>
    <dbReference type="NCBI Taxonomy" id="2856"/>
    <lineage>
        <taxon>Eukaryota</taxon>
        <taxon>Sar</taxon>
        <taxon>Stramenopiles</taxon>
        <taxon>Ochrophyta</taxon>
        <taxon>Bacillariophyta</taxon>
        <taxon>Bacillariophyceae</taxon>
        <taxon>Bacillariophycidae</taxon>
        <taxon>Bacillariales</taxon>
        <taxon>Bacillariaceae</taxon>
        <taxon>Cylindrotheca</taxon>
    </lineage>
</organism>
<keyword evidence="7" id="KW-1185">Reference proteome</keyword>
<keyword evidence="2" id="KW-0812">Transmembrane</keyword>
<dbReference type="AlphaFoldDB" id="A0AAD2CI03"/>
<evidence type="ECO:0000256" key="4">
    <source>
        <dbReference type="ARBA" id="ARBA00023136"/>
    </source>
</evidence>
<evidence type="ECO:0000256" key="2">
    <source>
        <dbReference type="ARBA" id="ARBA00022692"/>
    </source>
</evidence>
<dbReference type="GO" id="GO:0046475">
    <property type="term" value="P:glycerophospholipid catabolic process"/>
    <property type="evidence" value="ECO:0007669"/>
    <property type="project" value="TreeGrafter"/>
</dbReference>
<keyword evidence="3" id="KW-1133">Transmembrane helix</keyword>
<evidence type="ECO:0000256" key="1">
    <source>
        <dbReference type="ARBA" id="ARBA00004167"/>
    </source>
</evidence>
<accession>A0AAD2CI03</accession>
<keyword evidence="4" id="KW-0472">Membrane</keyword>
<comment type="subcellular location">
    <subcellularLocation>
        <location evidence="1">Membrane</location>
        <topology evidence="1">Single-pass membrane protein</topology>
    </subcellularLocation>
</comment>
<reference evidence="6" key="1">
    <citation type="submission" date="2023-08" db="EMBL/GenBank/DDBJ databases">
        <authorList>
            <person name="Audoor S."/>
            <person name="Bilcke G."/>
        </authorList>
    </citation>
    <scope>NUCLEOTIDE SEQUENCE</scope>
</reference>
<evidence type="ECO:0000313" key="7">
    <source>
        <dbReference type="Proteomes" id="UP001295423"/>
    </source>
</evidence>
<dbReference type="PANTHER" id="PTHR12988">
    <property type="entry name" value="SPHINGOMYELIN PHOSPHODIESTERASE 4"/>
    <property type="match status" value="1"/>
</dbReference>
<feature type="region of interest" description="Disordered" evidence="5">
    <location>
        <begin position="93"/>
        <end position="113"/>
    </location>
</feature>
<dbReference type="PANTHER" id="PTHR12988:SF6">
    <property type="entry name" value="SPHINGOMYELIN PHOSPHODIESTERASE 4"/>
    <property type="match status" value="1"/>
</dbReference>
<dbReference type="GO" id="GO:0046513">
    <property type="term" value="P:ceramide biosynthetic process"/>
    <property type="evidence" value="ECO:0007669"/>
    <property type="project" value="TreeGrafter"/>
</dbReference>
<name>A0AAD2CI03_9STRA</name>
<dbReference type="GO" id="GO:0016020">
    <property type="term" value="C:membrane"/>
    <property type="evidence" value="ECO:0007669"/>
    <property type="project" value="UniProtKB-SubCell"/>
</dbReference>
<comment type="caution">
    <text evidence="6">The sequence shown here is derived from an EMBL/GenBank/DDBJ whole genome shotgun (WGS) entry which is preliminary data.</text>
</comment>
<proteinExistence type="predicted"/>